<dbReference type="RefSeq" id="WP_181313532.1">
    <property type="nucleotide sequence ID" value="NZ_PYAT01000001.1"/>
</dbReference>
<name>A0A2P8H6V1_9BACL</name>
<evidence type="ECO:0000313" key="3">
    <source>
        <dbReference type="Proteomes" id="UP000242682"/>
    </source>
</evidence>
<dbReference type="EMBL" id="PYAT01000001">
    <property type="protein sequence ID" value="PSL41921.1"/>
    <property type="molecule type" value="Genomic_DNA"/>
</dbReference>
<evidence type="ECO:0000256" key="1">
    <source>
        <dbReference type="SAM" id="MobiDB-lite"/>
    </source>
</evidence>
<evidence type="ECO:0000313" key="2">
    <source>
        <dbReference type="EMBL" id="PSL41921.1"/>
    </source>
</evidence>
<accession>A0A2P8H6V1</accession>
<proteinExistence type="predicted"/>
<comment type="caution">
    <text evidence="2">The sequence shown here is derived from an EMBL/GenBank/DDBJ whole genome shotgun (WGS) entry which is preliminary data.</text>
</comment>
<sequence length="51" mass="5479">MAGKNGIAGRHFDNQEGSNYGWPLIEGEETQEGLESPFQTVAGNLKAAMIN</sequence>
<organism evidence="2 3">
    <name type="scientific">Planomicrobium soli</name>
    <dbReference type="NCBI Taxonomy" id="1176648"/>
    <lineage>
        <taxon>Bacteria</taxon>
        <taxon>Bacillati</taxon>
        <taxon>Bacillota</taxon>
        <taxon>Bacilli</taxon>
        <taxon>Bacillales</taxon>
        <taxon>Caryophanaceae</taxon>
        <taxon>Planomicrobium</taxon>
    </lineage>
</organism>
<protein>
    <recommendedName>
        <fullName evidence="4">Glucose/sorbosone dehydrogenase</fullName>
    </recommendedName>
</protein>
<dbReference type="Proteomes" id="UP000242682">
    <property type="component" value="Unassembled WGS sequence"/>
</dbReference>
<keyword evidence="3" id="KW-1185">Reference proteome</keyword>
<dbReference type="AlphaFoldDB" id="A0A2P8H6V1"/>
<feature type="region of interest" description="Disordered" evidence="1">
    <location>
        <begin position="1"/>
        <end position="23"/>
    </location>
</feature>
<reference evidence="2 3" key="1">
    <citation type="submission" date="2018-03" db="EMBL/GenBank/DDBJ databases">
        <title>Genomic Encyclopedia of Type Strains, Phase III (KMG-III): the genomes of soil and plant-associated and newly described type strains.</title>
        <authorList>
            <person name="Whitman W."/>
        </authorList>
    </citation>
    <scope>NUCLEOTIDE SEQUENCE [LARGE SCALE GENOMIC DNA]</scope>
    <source>
        <strain evidence="2 3">CGMCC 1.12259</strain>
    </source>
</reference>
<evidence type="ECO:0008006" key="4">
    <source>
        <dbReference type="Google" id="ProtNLM"/>
    </source>
</evidence>
<gene>
    <name evidence="2" type="ORF">B0H99_101167</name>
</gene>